<keyword evidence="3" id="KW-1185">Reference proteome</keyword>
<name>A0ABN1E8H4_9PROT</name>
<dbReference type="Gene3D" id="2.40.50.180">
    <property type="entry name" value="CheA-289, Domain 4"/>
    <property type="match status" value="1"/>
</dbReference>
<dbReference type="InterPro" id="IPR036061">
    <property type="entry name" value="CheW-like_dom_sf"/>
</dbReference>
<dbReference type="PROSITE" id="PS50851">
    <property type="entry name" value="CHEW"/>
    <property type="match status" value="1"/>
</dbReference>
<dbReference type="SMART" id="SM00260">
    <property type="entry name" value="CheW"/>
    <property type="match status" value="1"/>
</dbReference>
<organism evidence="2 3">
    <name type="scientific">Rhizomicrobium electricum</name>
    <dbReference type="NCBI Taxonomy" id="480070"/>
    <lineage>
        <taxon>Bacteria</taxon>
        <taxon>Pseudomonadati</taxon>
        <taxon>Pseudomonadota</taxon>
        <taxon>Alphaproteobacteria</taxon>
        <taxon>Micropepsales</taxon>
        <taxon>Micropepsaceae</taxon>
        <taxon>Rhizomicrobium</taxon>
    </lineage>
</organism>
<dbReference type="PANTHER" id="PTHR22617">
    <property type="entry name" value="CHEMOTAXIS SENSOR HISTIDINE KINASE-RELATED"/>
    <property type="match status" value="1"/>
</dbReference>
<evidence type="ECO:0000313" key="3">
    <source>
        <dbReference type="Proteomes" id="UP001499951"/>
    </source>
</evidence>
<sequence length="151" mass="16461">MSAPMQTTTKGVGQYIMLRAYDQDFATDIMMVREIRGWSNTTAMPDTVDYVRGVVNLRGQVLPVIDLRARMGGGLTDVKTSTVIVVVDTPARTIGLVADAVLDILTISEDQIQEVPDVLHRNENAYINGVAVIDGKMVTMLDIGQLVSSLH</sequence>
<evidence type="ECO:0000259" key="1">
    <source>
        <dbReference type="PROSITE" id="PS50851"/>
    </source>
</evidence>
<protein>
    <submittedName>
        <fullName evidence="2">Chemotaxis protein CheW</fullName>
    </submittedName>
</protein>
<dbReference type="Pfam" id="PF01584">
    <property type="entry name" value="CheW"/>
    <property type="match status" value="1"/>
</dbReference>
<reference evidence="2 3" key="1">
    <citation type="journal article" date="2019" name="Int. J. Syst. Evol. Microbiol.">
        <title>The Global Catalogue of Microorganisms (GCM) 10K type strain sequencing project: providing services to taxonomists for standard genome sequencing and annotation.</title>
        <authorList>
            <consortium name="The Broad Institute Genomics Platform"/>
            <consortium name="The Broad Institute Genome Sequencing Center for Infectious Disease"/>
            <person name="Wu L."/>
            <person name="Ma J."/>
        </authorList>
    </citation>
    <scope>NUCLEOTIDE SEQUENCE [LARGE SCALE GENOMIC DNA]</scope>
    <source>
        <strain evidence="2 3">JCM 15089</strain>
    </source>
</reference>
<feature type="domain" description="CheW-like" evidence="1">
    <location>
        <begin position="12"/>
        <end position="151"/>
    </location>
</feature>
<evidence type="ECO:0000313" key="2">
    <source>
        <dbReference type="EMBL" id="GAA0561303.1"/>
    </source>
</evidence>
<gene>
    <name evidence="2" type="ORF">GCM10008942_07150</name>
</gene>
<dbReference type="SUPFAM" id="SSF50341">
    <property type="entry name" value="CheW-like"/>
    <property type="match status" value="1"/>
</dbReference>
<dbReference type="InterPro" id="IPR039315">
    <property type="entry name" value="CheW"/>
</dbReference>
<dbReference type="Proteomes" id="UP001499951">
    <property type="component" value="Unassembled WGS sequence"/>
</dbReference>
<dbReference type="RefSeq" id="WP_166932045.1">
    <property type="nucleotide sequence ID" value="NZ_BAAADD010000002.1"/>
</dbReference>
<comment type="caution">
    <text evidence="2">The sequence shown here is derived from an EMBL/GenBank/DDBJ whole genome shotgun (WGS) entry which is preliminary data.</text>
</comment>
<dbReference type="InterPro" id="IPR002545">
    <property type="entry name" value="CheW-lke_dom"/>
</dbReference>
<dbReference type="PANTHER" id="PTHR22617:SF23">
    <property type="entry name" value="CHEMOTAXIS PROTEIN CHEW"/>
    <property type="match status" value="1"/>
</dbReference>
<dbReference type="Gene3D" id="2.30.30.40">
    <property type="entry name" value="SH3 Domains"/>
    <property type="match status" value="1"/>
</dbReference>
<accession>A0ABN1E8H4</accession>
<proteinExistence type="predicted"/>
<dbReference type="EMBL" id="BAAADD010000002">
    <property type="protein sequence ID" value="GAA0561303.1"/>
    <property type="molecule type" value="Genomic_DNA"/>
</dbReference>